<dbReference type="SUPFAM" id="SSF53098">
    <property type="entry name" value="Ribonuclease H-like"/>
    <property type="match status" value="1"/>
</dbReference>
<feature type="region of interest" description="Disordered" evidence="1">
    <location>
        <begin position="1"/>
        <end position="72"/>
    </location>
</feature>
<evidence type="ECO:0000313" key="4">
    <source>
        <dbReference type="Proteomes" id="UP000324897"/>
    </source>
</evidence>
<dbReference type="InterPro" id="IPR055298">
    <property type="entry name" value="AtLOH3-like"/>
</dbReference>
<dbReference type="PANTHER" id="PTHR11697">
    <property type="entry name" value="GENERAL TRANSCRIPTION FACTOR 2-RELATED ZINC FINGER PROTEIN"/>
    <property type="match status" value="1"/>
</dbReference>
<evidence type="ECO:0000313" key="3">
    <source>
        <dbReference type="EMBL" id="TVU32376.1"/>
    </source>
</evidence>
<dbReference type="Gramene" id="TVU32376">
    <property type="protein sequence ID" value="TVU32376"/>
    <property type="gene ID" value="EJB05_24105"/>
</dbReference>
<reference evidence="3 4" key="1">
    <citation type="journal article" date="2019" name="Sci. Rep.">
        <title>A high-quality genome of Eragrostis curvula grass provides insights into Poaceae evolution and supports new strategies to enhance forage quality.</title>
        <authorList>
            <person name="Carballo J."/>
            <person name="Santos B.A.C.M."/>
            <person name="Zappacosta D."/>
            <person name="Garbus I."/>
            <person name="Selva J.P."/>
            <person name="Gallo C.A."/>
            <person name="Diaz A."/>
            <person name="Albertini E."/>
            <person name="Caccamo M."/>
            <person name="Echenique V."/>
        </authorList>
    </citation>
    <scope>NUCLEOTIDE SEQUENCE [LARGE SCALE GENOMIC DNA]</scope>
    <source>
        <strain evidence="4">cv. Victoria</strain>
        <tissue evidence="3">Leaf</tissue>
    </source>
</reference>
<dbReference type="Proteomes" id="UP000324897">
    <property type="component" value="Chromosome 1"/>
</dbReference>
<gene>
    <name evidence="3" type="ORF">EJB05_24105</name>
</gene>
<organism evidence="3 4">
    <name type="scientific">Eragrostis curvula</name>
    <name type="common">weeping love grass</name>
    <dbReference type="NCBI Taxonomy" id="38414"/>
    <lineage>
        <taxon>Eukaryota</taxon>
        <taxon>Viridiplantae</taxon>
        <taxon>Streptophyta</taxon>
        <taxon>Embryophyta</taxon>
        <taxon>Tracheophyta</taxon>
        <taxon>Spermatophyta</taxon>
        <taxon>Magnoliopsida</taxon>
        <taxon>Liliopsida</taxon>
        <taxon>Poales</taxon>
        <taxon>Poaceae</taxon>
        <taxon>PACMAD clade</taxon>
        <taxon>Chloridoideae</taxon>
        <taxon>Eragrostideae</taxon>
        <taxon>Eragrostidinae</taxon>
        <taxon>Eragrostis</taxon>
    </lineage>
</organism>
<feature type="domain" description="DUF4371" evidence="2">
    <location>
        <begin position="71"/>
        <end position="250"/>
    </location>
</feature>
<name>A0A5J9V8S7_9POAL</name>
<sequence>MKRYYQPVPKGNRENAASKNPEPQNKLARAEVGFQVGPPKGSNNREMEHSKIFDSKRRSASPAASSNCSESGNPYEVCLRISLVCARYLLRQGIPFYHIDPSYTWDKGHFLEMVDWYQGFDKNVKRAFDMLGPDRCHEMASIQFQKDMVKACAEEVAQAIREEIGDSRFSVLIDDTTDISNKEQMGIILRFVNKQGKVVERFLGLEWVNDTTPTAIKGYLVGLLARHGLSISRIRGQGYNGDSNMRGDFNDVQRQIRDENSHAFYVHCFAFQLESLLVSISSSSSGPISFFFNNVSMIVAATSKPCMTDDAEKRRRAVLDWLESCELFSRHRLQEVPGDTKWGSHHTTLGLIDTMWDLVLEVLMIVDESGCRDSRASLSITEMETFEFVFILKMMLKLFAMTNELSLVLQRKDQDIIQAVGLVVDVNERLKTLRDNGWEALLEDVKNFCVAKDIEVPNMDEHRTMFGRSRLDGITVTELHHYRVQIFFAAIDSIRTEMAHRFNDAALDLLVSFSCLDPRRNFSQFDVDKLARLADIYSEDFLRDDCAIIKDQLEAYNCHVKRHVEFSTCHDIASLAAKMVETKLHLTFPLVYRLIELALLLPMATASIERMSSAVNLIPTEMCDEIPIDWLSDFALCHIEDEIFKGIKAERIMERLQSMATQIMQ</sequence>
<evidence type="ECO:0000259" key="2">
    <source>
        <dbReference type="Pfam" id="PF14291"/>
    </source>
</evidence>
<evidence type="ECO:0000256" key="1">
    <source>
        <dbReference type="SAM" id="MobiDB-lite"/>
    </source>
</evidence>
<dbReference type="Pfam" id="PF14291">
    <property type="entry name" value="DUF4371"/>
    <property type="match status" value="1"/>
</dbReference>
<dbReference type="InterPro" id="IPR012337">
    <property type="entry name" value="RNaseH-like_sf"/>
</dbReference>
<dbReference type="OrthoDB" id="676504at2759"/>
<feature type="compositionally biased region" description="Basic and acidic residues" evidence="1">
    <location>
        <begin position="43"/>
        <end position="57"/>
    </location>
</feature>
<dbReference type="InterPro" id="IPR025398">
    <property type="entry name" value="DUF4371"/>
</dbReference>
<comment type="caution">
    <text evidence="3">The sequence shown here is derived from an EMBL/GenBank/DDBJ whole genome shotgun (WGS) entry which is preliminary data.</text>
</comment>
<protein>
    <recommendedName>
        <fullName evidence="2">DUF4371 domain-containing protein</fullName>
    </recommendedName>
</protein>
<proteinExistence type="predicted"/>
<dbReference type="PANTHER" id="PTHR11697:SF230">
    <property type="entry name" value="ZINC FINGER, MYM DOMAIN CONTAINING 1"/>
    <property type="match status" value="1"/>
</dbReference>
<dbReference type="EMBL" id="RWGY01000011">
    <property type="protein sequence ID" value="TVU32376.1"/>
    <property type="molecule type" value="Genomic_DNA"/>
</dbReference>
<dbReference type="AlphaFoldDB" id="A0A5J9V8S7"/>
<keyword evidence="4" id="KW-1185">Reference proteome</keyword>
<accession>A0A5J9V8S7</accession>
<feature type="compositionally biased region" description="Low complexity" evidence="1">
    <location>
        <begin position="60"/>
        <end position="71"/>
    </location>
</feature>